<accession>A0A1M5CKK0</accession>
<dbReference type="EC" id="2.6.1.11" evidence="7"/>
<dbReference type="GO" id="GO:0003992">
    <property type="term" value="F:N2-acetyl-L-ornithine:2-oxoglutarate 5-aminotransferase activity"/>
    <property type="evidence" value="ECO:0007669"/>
    <property type="project" value="UniProtKB-UniRule"/>
</dbReference>
<dbReference type="GO" id="GO:0042802">
    <property type="term" value="F:identical protein binding"/>
    <property type="evidence" value="ECO:0007669"/>
    <property type="project" value="TreeGrafter"/>
</dbReference>
<comment type="subcellular location">
    <subcellularLocation>
        <location evidence="7">Cytoplasm</location>
    </subcellularLocation>
</comment>
<dbReference type="UniPathway" id="UPA00068">
    <property type="reaction ID" value="UER00109"/>
</dbReference>
<dbReference type="HAMAP" id="MF_01107">
    <property type="entry name" value="ArgD_aminotrans_3"/>
    <property type="match status" value="1"/>
</dbReference>
<dbReference type="FunFam" id="3.40.640.10:FF:000004">
    <property type="entry name" value="Acetylornithine aminotransferase"/>
    <property type="match status" value="1"/>
</dbReference>
<comment type="cofactor">
    <cofactor evidence="7">
        <name>pyridoxal 5'-phosphate</name>
        <dbReference type="ChEBI" id="CHEBI:597326"/>
    </cofactor>
    <text evidence="7">Binds 1 pyridoxal phosphate per subunit.</text>
</comment>
<proteinExistence type="inferred from homology"/>
<dbReference type="InterPro" id="IPR015422">
    <property type="entry name" value="PyrdxlP-dep_Trfase_small"/>
</dbReference>
<dbReference type="Pfam" id="PF00202">
    <property type="entry name" value="Aminotran_3"/>
    <property type="match status" value="1"/>
</dbReference>
<keyword evidence="7" id="KW-0055">Arginine biosynthesis</keyword>
<evidence type="ECO:0000256" key="2">
    <source>
        <dbReference type="ARBA" id="ARBA00022605"/>
    </source>
</evidence>
<dbReference type="InterPro" id="IPR015424">
    <property type="entry name" value="PyrdxlP-dep_Trfase"/>
</dbReference>
<dbReference type="PROSITE" id="PS00600">
    <property type="entry name" value="AA_TRANSFER_CLASS_3"/>
    <property type="match status" value="1"/>
</dbReference>
<dbReference type="GO" id="GO:0006526">
    <property type="term" value="P:L-arginine biosynthetic process"/>
    <property type="evidence" value="ECO:0007669"/>
    <property type="project" value="UniProtKB-UniRule"/>
</dbReference>
<sequence length="397" mass="43992">MNELMEVCEKVVCNTYARYPVAFERGAGCRLWDTEGKEYMDFLAGIAVCNLGHSHPEVARVVCEQARKLVHVSNLFYTRPQVELAARLIERSFADKVFFANSGAEANEAAIKLARKYSRDKYGPGRFHIITMKDSFHGRTLATLSATGQEKVHKGFDPLVEGFRFVPYNSIQAVEEAVTEKTCAVLVEPIQGEGGVRPGDPDYFRALRELCTAKDLLLIFDEVQTGMGRTGSLFAYEQLGVTPDVMTLAKALGNGLPIGAMLATEEAARAFTPGSHASTFGGTPLVTAASAKVLEIISKEDFLADVREKGRYFLGRLQDLQKKHPDKILDARGRGLMLGLELSRPGKTVVDRCLEQGFVINCTHDTVLRFVPPLIVTREEIDRLMETLDAVLKEWEE</sequence>
<dbReference type="GO" id="GO:0030170">
    <property type="term" value="F:pyridoxal phosphate binding"/>
    <property type="evidence" value="ECO:0007669"/>
    <property type="project" value="InterPro"/>
</dbReference>
<dbReference type="InterPro" id="IPR004636">
    <property type="entry name" value="AcOrn/SuccOrn_fam"/>
</dbReference>
<evidence type="ECO:0000313" key="9">
    <source>
        <dbReference type="Proteomes" id="UP000184076"/>
    </source>
</evidence>
<organism evidence="8 9">
    <name type="scientific">Desulfacinum infernum DSM 9756</name>
    <dbReference type="NCBI Taxonomy" id="1121391"/>
    <lineage>
        <taxon>Bacteria</taxon>
        <taxon>Pseudomonadati</taxon>
        <taxon>Thermodesulfobacteriota</taxon>
        <taxon>Syntrophobacteria</taxon>
        <taxon>Syntrophobacterales</taxon>
        <taxon>Syntrophobacteraceae</taxon>
        <taxon>Desulfacinum</taxon>
    </lineage>
</organism>
<dbReference type="NCBIfam" id="TIGR00707">
    <property type="entry name" value="argD"/>
    <property type="match status" value="1"/>
</dbReference>
<keyword evidence="2 7" id="KW-0028">Amino-acid biosynthesis</keyword>
<keyword evidence="9" id="KW-1185">Reference proteome</keyword>
<evidence type="ECO:0000256" key="5">
    <source>
        <dbReference type="ARBA" id="ARBA00023317"/>
    </source>
</evidence>
<dbReference type="Gene3D" id="3.90.1150.10">
    <property type="entry name" value="Aspartate Aminotransferase, domain 1"/>
    <property type="match status" value="1"/>
</dbReference>
<feature type="binding site" evidence="7">
    <location>
        <position position="279"/>
    </location>
    <ligand>
        <name>pyridoxal 5'-phosphate</name>
        <dbReference type="ChEBI" id="CHEBI:597326"/>
    </ligand>
</feature>
<dbReference type="CDD" id="cd00610">
    <property type="entry name" value="OAT_like"/>
    <property type="match status" value="1"/>
</dbReference>
<dbReference type="RefSeq" id="WP_073039302.1">
    <property type="nucleotide sequence ID" value="NZ_FQVB01000020.1"/>
</dbReference>
<dbReference type="STRING" id="1121391.SAMN02745206_02227"/>
<keyword evidence="1 7" id="KW-0032">Aminotransferase</keyword>
<dbReference type="GO" id="GO:0005737">
    <property type="term" value="C:cytoplasm"/>
    <property type="evidence" value="ECO:0007669"/>
    <property type="project" value="UniProtKB-SubCell"/>
</dbReference>
<dbReference type="PIRSF" id="PIRSF000521">
    <property type="entry name" value="Transaminase_4ab_Lys_Orn"/>
    <property type="match status" value="1"/>
</dbReference>
<comment type="pathway">
    <text evidence="7">Amino-acid biosynthesis; L-arginine biosynthesis; N(2)-acetyl-L-ornithine from L-glutamate: step 4/4.</text>
</comment>
<feature type="binding site" evidence="7">
    <location>
        <begin position="221"/>
        <end position="224"/>
    </location>
    <ligand>
        <name>pyridoxal 5'-phosphate</name>
        <dbReference type="ChEBI" id="CHEBI:597326"/>
    </ligand>
</feature>
<dbReference type="GO" id="GO:0031299">
    <property type="term" value="F:taurine-pyruvate aminotransferase activity"/>
    <property type="evidence" value="ECO:0007669"/>
    <property type="project" value="UniProtKB-EC"/>
</dbReference>
<protein>
    <recommendedName>
        <fullName evidence="7">Acetylornithine aminotransferase</fullName>
        <shortName evidence="7">ACOAT</shortName>
        <ecNumber evidence="7">2.6.1.11</ecNumber>
    </recommendedName>
</protein>
<feature type="binding site" evidence="7">
    <location>
        <begin position="103"/>
        <end position="104"/>
    </location>
    <ligand>
        <name>pyridoxal 5'-phosphate</name>
        <dbReference type="ChEBI" id="CHEBI:597326"/>
    </ligand>
</feature>
<dbReference type="Gene3D" id="3.40.640.10">
    <property type="entry name" value="Type I PLP-dependent aspartate aminotransferase-like (Major domain)"/>
    <property type="match status" value="1"/>
</dbReference>
<comment type="similarity">
    <text evidence="7">Belongs to the class-III pyridoxal-phosphate-dependent aminotransferase family. ArgD subfamily.</text>
</comment>
<evidence type="ECO:0000313" key="8">
    <source>
        <dbReference type="EMBL" id="SHF54942.1"/>
    </source>
</evidence>
<comment type="catalytic activity">
    <reaction evidence="6">
        <text>taurine + pyruvate = sulfoacetaldehyde + L-alanine</text>
        <dbReference type="Rhea" id="RHEA:10420"/>
        <dbReference type="ChEBI" id="CHEBI:15361"/>
        <dbReference type="ChEBI" id="CHEBI:57972"/>
        <dbReference type="ChEBI" id="CHEBI:58246"/>
        <dbReference type="ChEBI" id="CHEBI:507393"/>
        <dbReference type="EC" id="2.6.1.77"/>
    </reaction>
    <physiologicalReaction direction="left-to-right" evidence="6">
        <dbReference type="Rhea" id="RHEA:10421"/>
    </physiologicalReaction>
</comment>
<keyword evidence="4 7" id="KW-0663">Pyridoxal phosphate</keyword>
<comment type="subunit">
    <text evidence="7">Homodimer.</text>
</comment>
<reference evidence="9" key="1">
    <citation type="submission" date="2016-11" db="EMBL/GenBank/DDBJ databases">
        <authorList>
            <person name="Varghese N."/>
            <person name="Submissions S."/>
        </authorList>
    </citation>
    <scope>NUCLEOTIDE SEQUENCE [LARGE SCALE GENOMIC DNA]</scope>
    <source>
        <strain evidence="9">DSM 9756</strain>
    </source>
</reference>
<dbReference type="AlphaFoldDB" id="A0A1M5CKK0"/>
<feature type="modified residue" description="N6-(pyridoxal phosphate)lysine" evidence="7">
    <location>
        <position position="250"/>
    </location>
</feature>
<dbReference type="InterPro" id="IPR015421">
    <property type="entry name" value="PyrdxlP-dep_Trfase_major"/>
</dbReference>
<keyword evidence="7" id="KW-0963">Cytoplasm</keyword>
<feature type="binding site" evidence="7">
    <location>
        <position position="278"/>
    </location>
    <ligand>
        <name>N(2)-acetyl-L-ornithine</name>
        <dbReference type="ChEBI" id="CHEBI:57805"/>
    </ligand>
</feature>
<dbReference type="SUPFAM" id="SSF53383">
    <property type="entry name" value="PLP-dependent transferases"/>
    <property type="match status" value="1"/>
</dbReference>
<dbReference type="PANTHER" id="PTHR11986:SF79">
    <property type="entry name" value="ACETYLORNITHINE AMINOTRANSFERASE, MITOCHONDRIAL"/>
    <property type="match status" value="1"/>
</dbReference>
<feature type="binding site" evidence="7">
    <location>
        <position position="136"/>
    </location>
    <ligand>
        <name>pyridoxal 5'-phosphate</name>
        <dbReference type="ChEBI" id="CHEBI:597326"/>
    </ligand>
</feature>
<dbReference type="NCBIfam" id="NF002325">
    <property type="entry name" value="PRK01278.1"/>
    <property type="match status" value="1"/>
</dbReference>
<feature type="binding site" evidence="7">
    <location>
        <position position="139"/>
    </location>
    <ligand>
        <name>N(2)-acetyl-L-ornithine</name>
        <dbReference type="ChEBI" id="CHEBI:57805"/>
    </ligand>
</feature>
<dbReference type="Proteomes" id="UP000184076">
    <property type="component" value="Unassembled WGS sequence"/>
</dbReference>
<evidence type="ECO:0000256" key="3">
    <source>
        <dbReference type="ARBA" id="ARBA00022679"/>
    </source>
</evidence>
<gene>
    <name evidence="7" type="primary">argD</name>
    <name evidence="8" type="ORF">SAMN02745206_02227</name>
</gene>
<dbReference type="OrthoDB" id="9801834at2"/>
<name>A0A1M5CKK0_9BACT</name>
<evidence type="ECO:0000256" key="1">
    <source>
        <dbReference type="ARBA" id="ARBA00022576"/>
    </source>
</evidence>
<dbReference type="InterPro" id="IPR049704">
    <property type="entry name" value="Aminotrans_3_PPA_site"/>
</dbReference>
<dbReference type="PANTHER" id="PTHR11986">
    <property type="entry name" value="AMINOTRANSFERASE CLASS III"/>
    <property type="match status" value="1"/>
</dbReference>
<dbReference type="InterPro" id="IPR005814">
    <property type="entry name" value="Aminotrans_3"/>
</dbReference>
<dbReference type="NCBIfam" id="NF002874">
    <property type="entry name" value="PRK03244.1"/>
    <property type="match status" value="1"/>
</dbReference>
<keyword evidence="5" id="KW-0670">Pyruvate</keyword>
<dbReference type="EMBL" id="FQVB01000020">
    <property type="protein sequence ID" value="SHF54942.1"/>
    <property type="molecule type" value="Genomic_DNA"/>
</dbReference>
<evidence type="ECO:0000256" key="7">
    <source>
        <dbReference type="HAMAP-Rule" id="MF_01107"/>
    </source>
</evidence>
<dbReference type="InterPro" id="IPR050103">
    <property type="entry name" value="Class-III_PLP-dep_AT"/>
</dbReference>
<evidence type="ECO:0000256" key="4">
    <source>
        <dbReference type="ARBA" id="ARBA00022898"/>
    </source>
</evidence>
<comment type="miscellaneous">
    <text evidence="7">May also have succinyldiaminopimelate aminotransferase activity, thus carrying out the corresponding step in lysine biosynthesis.</text>
</comment>
<keyword evidence="3 7" id="KW-0808">Transferase</keyword>
<evidence type="ECO:0000256" key="6">
    <source>
        <dbReference type="ARBA" id="ARBA00052998"/>
    </source>
</evidence>
<comment type="catalytic activity">
    <reaction evidence="7">
        <text>N(2)-acetyl-L-ornithine + 2-oxoglutarate = N-acetyl-L-glutamate 5-semialdehyde + L-glutamate</text>
        <dbReference type="Rhea" id="RHEA:18049"/>
        <dbReference type="ChEBI" id="CHEBI:16810"/>
        <dbReference type="ChEBI" id="CHEBI:29123"/>
        <dbReference type="ChEBI" id="CHEBI:29985"/>
        <dbReference type="ChEBI" id="CHEBI:57805"/>
        <dbReference type="EC" id="2.6.1.11"/>
    </reaction>
</comment>